<dbReference type="Proteomes" id="UP000177117">
    <property type="component" value="Unassembled WGS sequence"/>
</dbReference>
<dbReference type="AlphaFoldDB" id="A0A1F8EKN5"/>
<protein>
    <submittedName>
        <fullName evidence="1">Uncharacterized protein</fullName>
    </submittedName>
</protein>
<name>A0A1F8EKN5_9BACT</name>
<organism evidence="1 2">
    <name type="scientific">Candidatus Yanofskybacteria bacterium RIFCSPHIGHO2_01_FULL_41_53</name>
    <dbReference type="NCBI Taxonomy" id="1802663"/>
    <lineage>
        <taxon>Bacteria</taxon>
        <taxon>Candidatus Yanofskyibacteriota</taxon>
    </lineage>
</organism>
<dbReference type="EMBL" id="MGJD01000018">
    <property type="protein sequence ID" value="OGN00619.1"/>
    <property type="molecule type" value="Genomic_DNA"/>
</dbReference>
<evidence type="ECO:0000313" key="1">
    <source>
        <dbReference type="EMBL" id="OGN00619.1"/>
    </source>
</evidence>
<gene>
    <name evidence="1" type="ORF">A2650_01705</name>
</gene>
<accession>A0A1F8EKN5</accession>
<comment type="caution">
    <text evidence="1">The sequence shown here is derived from an EMBL/GenBank/DDBJ whole genome shotgun (WGS) entry which is preliminary data.</text>
</comment>
<proteinExistence type="predicted"/>
<reference evidence="1 2" key="1">
    <citation type="journal article" date="2016" name="Nat. Commun.">
        <title>Thousands of microbial genomes shed light on interconnected biogeochemical processes in an aquifer system.</title>
        <authorList>
            <person name="Anantharaman K."/>
            <person name="Brown C.T."/>
            <person name="Hug L.A."/>
            <person name="Sharon I."/>
            <person name="Castelle C.J."/>
            <person name="Probst A.J."/>
            <person name="Thomas B.C."/>
            <person name="Singh A."/>
            <person name="Wilkins M.J."/>
            <person name="Karaoz U."/>
            <person name="Brodie E.L."/>
            <person name="Williams K.H."/>
            <person name="Hubbard S.S."/>
            <person name="Banfield J.F."/>
        </authorList>
    </citation>
    <scope>NUCLEOTIDE SEQUENCE [LARGE SCALE GENOMIC DNA]</scope>
</reference>
<sequence>MGDNLKVVKFPDAKDRPAERAGKSNGAEVTNMTEWKRKYFRINNEVGALEEDVIFARKKIMEILKKLDCNTVVEEAWIGRAPFCLYVEAHLRGVESLESDIIRIKIESDL</sequence>
<evidence type="ECO:0000313" key="2">
    <source>
        <dbReference type="Proteomes" id="UP000177117"/>
    </source>
</evidence>